<gene>
    <name evidence="2" type="ORF">ACFSKW_08170</name>
</gene>
<keyword evidence="1" id="KW-0472">Membrane</keyword>
<protein>
    <recommendedName>
        <fullName evidence="4">DUF4175 domain-containing protein</fullName>
    </recommendedName>
</protein>
<dbReference type="RefSeq" id="WP_379570787.1">
    <property type="nucleotide sequence ID" value="NZ_JBHUFV010000015.1"/>
</dbReference>
<evidence type="ECO:0000313" key="3">
    <source>
        <dbReference type="Proteomes" id="UP001597368"/>
    </source>
</evidence>
<accession>A0ABW4SPT1</accession>
<dbReference type="Proteomes" id="UP001597368">
    <property type="component" value="Unassembled WGS sequence"/>
</dbReference>
<keyword evidence="1" id="KW-0812">Transmembrane</keyword>
<dbReference type="EMBL" id="JBHUFV010000015">
    <property type="protein sequence ID" value="MFD1931448.1"/>
    <property type="molecule type" value="Genomic_DNA"/>
</dbReference>
<evidence type="ECO:0000313" key="2">
    <source>
        <dbReference type="EMBL" id="MFD1931448.1"/>
    </source>
</evidence>
<feature type="transmembrane region" description="Helical" evidence="1">
    <location>
        <begin position="17"/>
        <end position="35"/>
    </location>
</feature>
<name>A0ABW4SPT1_9ACTN</name>
<sequence>MQRDVAPRQRLLHRTDWMALLSGILFLVIGILLVTGVITDFVLLLSLLFGGLGLAGVVAIVARSIRRS</sequence>
<organism evidence="2 3">
    <name type="scientific">Nonomuraea mangrovi</name>
    <dbReference type="NCBI Taxonomy" id="2316207"/>
    <lineage>
        <taxon>Bacteria</taxon>
        <taxon>Bacillati</taxon>
        <taxon>Actinomycetota</taxon>
        <taxon>Actinomycetes</taxon>
        <taxon>Streptosporangiales</taxon>
        <taxon>Streptosporangiaceae</taxon>
        <taxon>Nonomuraea</taxon>
    </lineage>
</organism>
<reference evidence="3" key="1">
    <citation type="journal article" date="2019" name="Int. J. Syst. Evol. Microbiol.">
        <title>The Global Catalogue of Microorganisms (GCM) 10K type strain sequencing project: providing services to taxonomists for standard genome sequencing and annotation.</title>
        <authorList>
            <consortium name="The Broad Institute Genomics Platform"/>
            <consortium name="The Broad Institute Genome Sequencing Center for Infectious Disease"/>
            <person name="Wu L."/>
            <person name="Ma J."/>
        </authorList>
    </citation>
    <scope>NUCLEOTIDE SEQUENCE [LARGE SCALE GENOMIC DNA]</scope>
    <source>
        <strain evidence="3">ICMP 6774ER</strain>
    </source>
</reference>
<proteinExistence type="predicted"/>
<evidence type="ECO:0000256" key="1">
    <source>
        <dbReference type="SAM" id="Phobius"/>
    </source>
</evidence>
<comment type="caution">
    <text evidence="2">The sequence shown here is derived from an EMBL/GenBank/DDBJ whole genome shotgun (WGS) entry which is preliminary data.</text>
</comment>
<keyword evidence="1" id="KW-1133">Transmembrane helix</keyword>
<feature type="transmembrane region" description="Helical" evidence="1">
    <location>
        <begin position="41"/>
        <end position="62"/>
    </location>
</feature>
<evidence type="ECO:0008006" key="4">
    <source>
        <dbReference type="Google" id="ProtNLM"/>
    </source>
</evidence>
<keyword evidence="3" id="KW-1185">Reference proteome</keyword>